<dbReference type="InterPro" id="IPR036866">
    <property type="entry name" value="RibonucZ/Hydroxyglut_hydro"/>
</dbReference>
<dbReference type="EMBL" id="CP020559">
    <property type="protein sequence ID" value="ARE87751.1"/>
    <property type="molecule type" value="Genomic_DNA"/>
</dbReference>
<feature type="domain" description="Metallo-beta-lactamase" evidence="1">
    <location>
        <begin position="11"/>
        <end position="182"/>
    </location>
</feature>
<name>A0AAC9WGE5_9CLOT</name>
<evidence type="ECO:0000313" key="5">
    <source>
        <dbReference type="Proteomes" id="UP000192478"/>
    </source>
</evidence>
<proteinExistence type="predicted"/>
<evidence type="ECO:0000313" key="2">
    <source>
        <dbReference type="EMBL" id="AOY77221.1"/>
    </source>
</evidence>
<dbReference type="EMBL" id="CP017603">
    <property type="protein sequence ID" value="AOY77221.1"/>
    <property type="molecule type" value="Genomic_DNA"/>
</dbReference>
<dbReference type="EC" id="3.-.-.-" evidence="3"/>
<dbReference type="Proteomes" id="UP000177894">
    <property type="component" value="Chromosome"/>
</dbReference>
<dbReference type="SUPFAM" id="SSF56281">
    <property type="entry name" value="Metallo-hydrolase/oxidoreductase"/>
    <property type="match status" value="1"/>
</dbReference>
<dbReference type="SMART" id="SM00849">
    <property type="entry name" value="Lactamase_B"/>
    <property type="match status" value="1"/>
</dbReference>
<dbReference type="Gene3D" id="3.60.15.10">
    <property type="entry name" value="Ribonuclease Z/Hydroxyacylglutathione hydrolase-like"/>
    <property type="match status" value="1"/>
</dbReference>
<dbReference type="Proteomes" id="UP000192478">
    <property type="component" value="Chromosome"/>
</dbReference>
<reference evidence="2 4" key="1">
    <citation type="submission" date="2016-10" db="EMBL/GenBank/DDBJ databases">
        <title>Complete Genome Sequence of Acetogen Clostridium formicoaceticum ATCC 27076.</title>
        <authorList>
            <person name="Bao T."/>
            <person name="Cheng C."/>
            <person name="Zhao J."/>
            <person name="Yang S.-T."/>
            <person name="Wang J."/>
            <person name="Wang M."/>
        </authorList>
    </citation>
    <scope>NUCLEOTIDE SEQUENCE [LARGE SCALE GENOMIC DNA]</scope>
    <source>
        <strain evidence="2 4">ATCC 27076</strain>
    </source>
</reference>
<accession>A0AAC9WGE5</accession>
<keyword evidence="4" id="KW-1185">Reference proteome</keyword>
<sequence>MRLKVIASSSSGNCYLLENKEETLILECGLTFKKIQEGLGYDTRKVVGCLVTHEHKDHSKSIEQLNKNGIDVYTSKGTMRALGLNENYRLKAIKAHEKIKIGGFTILPFDTQHDAEEPLGFLIQHQDMGKLLFITDSYYCKYKFKGLDHIMAECNYKKEILQENIEKGLVPECLKNRITKSHFELENVKEFLKSSDLSNTKNIVIIHLSSQNSDENLFREEIERSTGRPVCIGRKGLEIDISKKVF</sequence>
<protein>
    <submittedName>
        <fullName evidence="2">MBL fold metallo-hydrolase</fullName>
    </submittedName>
    <submittedName>
        <fullName evidence="3">Metallo-hydrolase YycJ</fullName>
        <ecNumber evidence="3">3.-.-.-</ecNumber>
    </submittedName>
</protein>
<dbReference type="PANTHER" id="PTHR47619">
    <property type="entry name" value="METALLO-HYDROLASE YYCJ-RELATED"/>
    <property type="match status" value="1"/>
</dbReference>
<evidence type="ECO:0000259" key="1">
    <source>
        <dbReference type="SMART" id="SM00849"/>
    </source>
</evidence>
<organism evidence="3 5">
    <name type="scientific">Clostridium formicaceticum</name>
    <dbReference type="NCBI Taxonomy" id="1497"/>
    <lineage>
        <taxon>Bacteria</taxon>
        <taxon>Bacillati</taxon>
        <taxon>Bacillota</taxon>
        <taxon>Clostridia</taxon>
        <taxon>Eubacteriales</taxon>
        <taxon>Clostridiaceae</taxon>
        <taxon>Clostridium</taxon>
    </lineage>
</organism>
<dbReference type="Pfam" id="PF12706">
    <property type="entry name" value="Lactamase_B_2"/>
    <property type="match status" value="1"/>
</dbReference>
<dbReference type="PANTHER" id="PTHR47619:SF1">
    <property type="entry name" value="EXODEOXYRIBONUCLEASE WALJ"/>
    <property type="match status" value="1"/>
</dbReference>
<dbReference type="KEGG" id="cfm:BJL90_16015"/>
<keyword evidence="3" id="KW-0378">Hydrolase</keyword>
<dbReference type="InterPro" id="IPR001279">
    <property type="entry name" value="Metallo-B-lactamas"/>
</dbReference>
<evidence type="ECO:0000313" key="4">
    <source>
        <dbReference type="Proteomes" id="UP000177894"/>
    </source>
</evidence>
<dbReference type="InterPro" id="IPR052533">
    <property type="entry name" value="WalJ/YycJ-like"/>
</dbReference>
<dbReference type="GO" id="GO:0016787">
    <property type="term" value="F:hydrolase activity"/>
    <property type="evidence" value="ECO:0007669"/>
    <property type="project" value="UniProtKB-KW"/>
</dbReference>
<dbReference type="RefSeq" id="WP_070970256.1">
    <property type="nucleotide sequence ID" value="NZ_CP020559.1"/>
</dbReference>
<reference evidence="3 5" key="2">
    <citation type="submission" date="2017-03" db="EMBL/GenBank/DDBJ databases">
        <title>Complete sequence of Clostridium formicaceticum DSM 92.</title>
        <authorList>
            <person name="Poehlein A."/>
            <person name="Karl M."/>
            <person name="Bengelsdorf F.R."/>
            <person name="Duerre P."/>
            <person name="Daniel R."/>
        </authorList>
    </citation>
    <scope>NUCLEOTIDE SEQUENCE [LARGE SCALE GENOMIC DNA]</scope>
    <source>
        <strain evidence="3 5">DSM 92</strain>
    </source>
</reference>
<evidence type="ECO:0000313" key="3">
    <source>
        <dbReference type="EMBL" id="ARE87751.1"/>
    </source>
</evidence>
<gene>
    <name evidence="3" type="primary">yycJ_1</name>
    <name evidence="2" type="ORF">BJL90_16015</name>
    <name evidence="3" type="ORF">CLFO_21510</name>
</gene>
<dbReference type="AlphaFoldDB" id="A0AAC9WGE5"/>